<keyword evidence="3 6" id="KW-0812">Transmembrane</keyword>
<feature type="transmembrane region" description="Helical" evidence="6">
    <location>
        <begin position="293"/>
        <end position="311"/>
    </location>
</feature>
<dbReference type="PANTHER" id="PTHR32322">
    <property type="entry name" value="INNER MEMBRANE TRANSPORTER"/>
    <property type="match status" value="1"/>
</dbReference>
<dbReference type="InterPro" id="IPR000620">
    <property type="entry name" value="EamA_dom"/>
</dbReference>
<dbReference type="SUPFAM" id="SSF52833">
    <property type="entry name" value="Thioredoxin-like"/>
    <property type="match status" value="1"/>
</dbReference>
<comment type="similarity">
    <text evidence="2">Belongs to the EamA transporter family.</text>
</comment>
<protein>
    <recommendedName>
        <fullName evidence="7">EamA domain-containing protein</fullName>
    </recommendedName>
</protein>
<evidence type="ECO:0000256" key="5">
    <source>
        <dbReference type="ARBA" id="ARBA00023136"/>
    </source>
</evidence>
<keyword evidence="5 6" id="KW-0472">Membrane</keyword>
<comment type="subcellular location">
    <subcellularLocation>
        <location evidence="1">Membrane</location>
        <topology evidence="1">Multi-pass membrane protein</topology>
    </subcellularLocation>
</comment>
<evidence type="ECO:0000256" key="3">
    <source>
        <dbReference type="ARBA" id="ARBA00022692"/>
    </source>
</evidence>
<dbReference type="Proteomes" id="UP000197446">
    <property type="component" value="Unassembled WGS sequence"/>
</dbReference>
<proteinExistence type="inferred from homology"/>
<feature type="transmembrane region" description="Helical" evidence="6">
    <location>
        <begin position="173"/>
        <end position="194"/>
    </location>
</feature>
<feature type="transmembrane region" description="Helical" evidence="6">
    <location>
        <begin position="61"/>
        <end position="79"/>
    </location>
</feature>
<dbReference type="Pfam" id="PF00892">
    <property type="entry name" value="EamA"/>
    <property type="match status" value="2"/>
</dbReference>
<dbReference type="EMBL" id="NISI01000006">
    <property type="protein sequence ID" value="OWR03073.1"/>
    <property type="molecule type" value="Genomic_DNA"/>
</dbReference>
<dbReference type="InterPro" id="IPR036249">
    <property type="entry name" value="Thioredoxin-like_sf"/>
</dbReference>
<evidence type="ECO:0000313" key="9">
    <source>
        <dbReference type="Proteomes" id="UP000197446"/>
    </source>
</evidence>
<feature type="transmembrane region" description="Helical" evidence="6">
    <location>
        <begin position="201"/>
        <end position="223"/>
    </location>
</feature>
<keyword evidence="4 6" id="KW-1133">Transmembrane helix</keyword>
<feature type="transmembrane region" description="Helical" evidence="6">
    <location>
        <begin position="120"/>
        <end position="139"/>
    </location>
</feature>
<organism evidence="8 9">
    <name type="scientific">Roseateles puraquae</name>
    <dbReference type="NCBI Taxonomy" id="431059"/>
    <lineage>
        <taxon>Bacteria</taxon>
        <taxon>Pseudomonadati</taxon>
        <taxon>Pseudomonadota</taxon>
        <taxon>Betaproteobacteria</taxon>
        <taxon>Burkholderiales</taxon>
        <taxon>Sphaerotilaceae</taxon>
        <taxon>Roseateles</taxon>
    </lineage>
</organism>
<feature type="domain" description="EamA" evidence="7">
    <location>
        <begin position="28"/>
        <end position="162"/>
    </location>
</feature>
<feature type="transmembrane region" description="Helical" evidence="6">
    <location>
        <begin position="148"/>
        <end position="167"/>
    </location>
</feature>
<evidence type="ECO:0000256" key="1">
    <source>
        <dbReference type="ARBA" id="ARBA00004141"/>
    </source>
</evidence>
<gene>
    <name evidence="8" type="ORF">CDO81_16000</name>
</gene>
<sequence length="432" mass="45772">MIFARPLMAHPASNMPPRAEHLRFVAGTAVGLLAAGIGASYTVFARWGITHGLQSPDLTVLRFGVAGVLTLPVLLFAWRRDAAAFLARWRAWLLVALLAGAPFGLLMFGALQFAPASHAAVFPFTAMSVMGMVLGALVLGESLSARKVAGIVIVLAGLLLLSGVDATSFTARAAVGDAMFLTAGTLWAGFGIVLRKQRLDPLLATAVVSLSALLTYVPAYLLLVGPSRLMQAAPLVFWTEVLVQGVIAGTGTLFTYAKVVAMLGSARAAVFPALAPGLAALLAWPVLGHVPAVAEAAGLVVAMSGLILAVASPTRHRAIPFNCRSLLMEKHKTLADQLAEYKAGFKQRVAPERVTMMEAATADLRASGVEARAVQVGASAPDVTLPDAMNRPVRLSDLWRRGPVVLIFYRDGWWPQETSRRTRPEPVRSSAF</sequence>
<dbReference type="AlphaFoldDB" id="A0A254ND36"/>
<feature type="transmembrane region" description="Helical" evidence="6">
    <location>
        <begin position="91"/>
        <end position="114"/>
    </location>
</feature>
<evidence type="ECO:0000256" key="4">
    <source>
        <dbReference type="ARBA" id="ARBA00022989"/>
    </source>
</evidence>
<evidence type="ECO:0000313" key="8">
    <source>
        <dbReference type="EMBL" id="OWR03073.1"/>
    </source>
</evidence>
<feature type="transmembrane region" description="Helical" evidence="6">
    <location>
        <begin position="21"/>
        <end position="41"/>
    </location>
</feature>
<comment type="caution">
    <text evidence="8">The sequence shown here is derived from an EMBL/GenBank/DDBJ whole genome shotgun (WGS) entry which is preliminary data.</text>
</comment>
<keyword evidence="9" id="KW-1185">Reference proteome</keyword>
<dbReference type="PANTHER" id="PTHR32322:SF2">
    <property type="entry name" value="EAMA DOMAIN-CONTAINING PROTEIN"/>
    <property type="match status" value="1"/>
</dbReference>
<feature type="transmembrane region" description="Helical" evidence="6">
    <location>
        <begin position="268"/>
        <end position="287"/>
    </location>
</feature>
<dbReference type="GO" id="GO:0016020">
    <property type="term" value="C:membrane"/>
    <property type="evidence" value="ECO:0007669"/>
    <property type="project" value="UniProtKB-SubCell"/>
</dbReference>
<feature type="domain" description="EamA" evidence="7">
    <location>
        <begin position="176"/>
        <end position="310"/>
    </location>
</feature>
<dbReference type="RefSeq" id="WP_088484227.1">
    <property type="nucleotide sequence ID" value="NZ_SGUE01000037.1"/>
</dbReference>
<dbReference type="InterPro" id="IPR050638">
    <property type="entry name" value="AA-Vitamin_Transporters"/>
</dbReference>
<feature type="transmembrane region" description="Helical" evidence="6">
    <location>
        <begin position="235"/>
        <end position="256"/>
    </location>
</feature>
<dbReference type="Gene3D" id="1.10.3730.20">
    <property type="match status" value="1"/>
</dbReference>
<evidence type="ECO:0000256" key="2">
    <source>
        <dbReference type="ARBA" id="ARBA00007362"/>
    </source>
</evidence>
<evidence type="ECO:0000256" key="6">
    <source>
        <dbReference type="SAM" id="Phobius"/>
    </source>
</evidence>
<reference evidence="8 9" key="1">
    <citation type="journal article" date="2007" name="Int. J. Syst. Evol. Microbiol.">
        <title>Description of Pelomonas aquatica sp. nov. and Pelomonas puraquae sp. nov., isolated from industrial and haemodialysis water.</title>
        <authorList>
            <person name="Gomila M."/>
            <person name="Bowien B."/>
            <person name="Falsen E."/>
            <person name="Moore E.R."/>
            <person name="Lalucat J."/>
        </authorList>
    </citation>
    <scope>NUCLEOTIDE SEQUENCE [LARGE SCALE GENOMIC DNA]</scope>
    <source>
        <strain evidence="8 9">CCUG 52769</strain>
    </source>
</reference>
<dbReference type="InterPro" id="IPR037185">
    <property type="entry name" value="EmrE-like"/>
</dbReference>
<dbReference type="SUPFAM" id="SSF103481">
    <property type="entry name" value="Multidrug resistance efflux transporter EmrE"/>
    <property type="match status" value="2"/>
</dbReference>
<name>A0A254ND36_9BURK</name>
<accession>A0A254ND36</accession>
<dbReference type="Gene3D" id="3.40.30.10">
    <property type="entry name" value="Glutaredoxin"/>
    <property type="match status" value="1"/>
</dbReference>
<evidence type="ECO:0000259" key="7">
    <source>
        <dbReference type="Pfam" id="PF00892"/>
    </source>
</evidence>